<dbReference type="AlphaFoldDB" id="A0A7G2C5G7"/>
<feature type="repeat" description="RCC1" evidence="2">
    <location>
        <begin position="193"/>
        <end position="244"/>
    </location>
</feature>
<reference evidence="4 5" key="1">
    <citation type="submission" date="2020-08" db="EMBL/GenBank/DDBJ databases">
        <authorList>
            <person name="Newling K."/>
            <person name="Davey J."/>
            <person name="Forrester S."/>
        </authorList>
    </citation>
    <scope>NUCLEOTIDE SEQUENCE [LARGE SCALE GENOMIC DNA]</scope>
    <source>
        <strain evidence="5">Crithidia deanei Carvalho (ATCC PRA-265)</strain>
    </source>
</reference>
<protein>
    <submittedName>
        <fullName evidence="4">Regulator of chromosome condensation (RCC1) repeat, putative</fullName>
    </submittedName>
</protein>
<evidence type="ECO:0000256" key="1">
    <source>
        <dbReference type="ARBA" id="ARBA00022737"/>
    </source>
</evidence>
<dbReference type="SUPFAM" id="SSF50985">
    <property type="entry name" value="RCC1/BLIP-II"/>
    <property type="match status" value="1"/>
</dbReference>
<accession>A0A7G2C5G7</accession>
<gene>
    <name evidence="4" type="ORF">ADEAN_000185000</name>
</gene>
<sequence length="581" mass="62351">MRHSYFFLPSTTQVSHEELAGEAEAYYEPLQQLLQDYAEDGCSPGGKDGAIRKVVHACRTPYRVALLGTGRLLLLCPTRPEQHGTILPVEEAVVDVAAGAYHFVCCTASGAVYSFGCDNRLGQLGTGGVWSGARGADGMWEDLSAPARVGRFGDTAVEEDSGRVIPPQYRQTILIEAVACGEEHTLLLPSTRNKVYACGAGECGQLGDGAVLLQPSFRSIRLLFGQNIKMITAAGRHSFALLSSGKLFAFGDNTCGQLGLGHTRQARQPEPVAVVIPLSGDGETPNRPSSSTSTTTGNAKRRHLMDAKAFSTLRAGYSTVESALYPLRMERLDGELSPPNVGVSAVWTGLTHTVVRTVDGEWLSCGLALGTAAQPETEGEDDRYDGFGALGRPLVQREDAYVLRPMNWGASLEQHLQQTPSEDCQVYFYPGLSVVFGPIPEVVEEREGAQDEDGVTTTAHGEVMNFESPIDRLSGALPPQRKLLAIQGFPSQENRLRIGGEATGATLPLLTGRPASGEGDVANHLRTEETSSYTEAAVGEGTNIYDGGDSLYRKRDEDDSLLYDASSVSQVIPLERGLLIM</sequence>
<dbReference type="PROSITE" id="PS50012">
    <property type="entry name" value="RCC1_3"/>
    <property type="match status" value="3"/>
</dbReference>
<evidence type="ECO:0000313" key="5">
    <source>
        <dbReference type="Proteomes" id="UP000515908"/>
    </source>
</evidence>
<dbReference type="PANTHER" id="PTHR22870">
    <property type="entry name" value="REGULATOR OF CHROMOSOME CONDENSATION"/>
    <property type="match status" value="1"/>
</dbReference>
<dbReference type="InterPro" id="IPR009091">
    <property type="entry name" value="RCC1/BLIP-II"/>
</dbReference>
<keyword evidence="1" id="KW-0677">Repeat</keyword>
<feature type="repeat" description="RCC1" evidence="2">
    <location>
        <begin position="110"/>
        <end position="191"/>
    </location>
</feature>
<evidence type="ECO:0000256" key="2">
    <source>
        <dbReference type="PROSITE-ProRule" id="PRU00235"/>
    </source>
</evidence>
<dbReference type="Proteomes" id="UP000515908">
    <property type="component" value="Chromosome 03"/>
</dbReference>
<dbReference type="PANTHER" id="PTHR22870:SF408">
    <property type="entry name" value="OS09G0560450 PROTEIN"/>
    <property type="match status" value="1"/>
</dbReference>
<dbReference type="PROSITE" id="PS00626">
    <property type="entry name" value="RCC1_2"/>
    <property type="match status" value="1"/>
</dbReference>
<dbReference type="InterPro" id="IPR000408">
    <property type="entry name" value="Reg_chr_condens"/>
</dbReference>
<dbReference type="VEuPathDB" id="TriTrypDB:ADEAN_000185000"/>
<evidence type="ECO:0000256" key="3">
    <source>
        <dbReference type="SAM" id="MobiDB-lite"/>
    </source>
</evidence>
<dbReference type="PRINTS" id="PR00633">
    <property type="entry name" value="RCCNDNSATION"/>
</dbReference>
<name>A0A7G2C5G7_9TRYP</name>
<keyword evidence="5" id="KW-1185">Reference proteome</keyword>
<dbReference type="Pfam" id="PF13540">
    <property type="entry name" value="RCC1_2"/>
    <property type="match status" value="3"/>
</dbReference>
<feature type="region of interest" description="Disordered" evidence="3">
    <location>
        <begin position="278"/>
        <end position="301"/>
    </location>
</feature>
<dbReference type="Gene3D" id="2.130.10.30">
    <property type="entry name" value="Regulator of chromosome condensation 1/beta-lactamase-inhibitor protein II"/>
    <property type="match status" value="1"/>
</dbReference>
<feature type="repeat" description="RCC1" evidence="2">
    <location>
        <begin position="245"/>
        <end position="290"/>
    </location>
</feature>
<organism evidence="4 5">
    <name type="scientific">Angomonas deanei</name>
    <dbReference type="NCBI Taxonomy" id="59799"/>
    <lineage>
        <taxon>Eukaryota</taxon>
        <taxon>Discoba</taxon>
        <taxon>Euglenozoa</taxon>
        <taxon>Kinetoplastea</taxon>
        <taxon>Metakinetoplastina</taxon>
        <taxon>Trypanosomatida</taxon>
        <taxon>Trypanosomatidae</taxon>
        <taxon>Strigomonadinae</taxon>
        <taxon>Angomonas</taxon>
    </lineage>
</organism>
<evidence type="ECO:0000313" key="4">
    <source>
        <dbReference type="EMBL" id="CAD2214404.1"/>
    </source>
</evidence>
<proteinExistence type="predicted"/>
<dbReference type="EMBL" id="LR877147">
    <property type="protein sequence ID" value="CAD2214404.1"/>
    <property type="molecule type" value="Genomic_DNA"/>
</dbReference>
<dbReference type="InterPro" id="IPR051210">
    <property type="entry name" value="Ub_ligase/GEF_domain"/>
</dbReference>